<evidence type="ECO:0000313" key="1">
    <source>
        <dbReference type="EMBL" id="EEF24199.1"/>
    </source>
</evidence>
<keyword evidence="2" id="KW-1185">Reference proteome</keyword>
<gene>
    <name evidence="1" type="ORF">RCOM_1943940</name>
</gene>
<sequence>MNLERDWTWDGLEDRALVIERARRFENDNAATETDTLEVGDIEISKTAPFTALLNPDRSHTSLIFIDAVDPHNQRLQPAPHAGEPRLPDLIDVAYTVKPAYKDLQGAATDGDYNFALTLPITSPPAQIPKILSVGLAFSPYVSKDNYAETEPREKYLWVEFAEPVRDPKDTYFARVLAYGTDQLLSDNRFELFIAPTEPPLAVDPEYTRVVTSNQPHDDAGLTAMQPMQKATGPGADADRFYLLPLPTGLHPDSQELFGFFTYEFRVGHYRYTDGTAQHASGDLVWTTAQGRFGRPLRVPGIQHPAPTLTCTVDRDQEKLYVTAPYAVAVANGKNVTARPPRTEMWALLYVQVKQADNNGYRNILLDDR</sequence>
<dbReference type="AlphaFoldDB" id="B9TIW5"/>
<evidence type="ECO:0000313" key="2">
    <source>
        <dbReference type="Proteomes" id="UP000008311"/>
    </source>
</evidence>
<organism evidence="1 2">
    <name type="scientific">Ricinus communis</name>
    <name type="common">Castor bean</name>
    <dbReference type="NCBI Taxonomy" id="3988"/>
    <lineage>
        <taxon>Eukaryota</taxon>
        <taxon>Viridiplantae</taxon>
        <taxon>Streptophyta</taxon>
        <taxon>Embryophyta</taxon>
        <taxon>Tracheophyta</taxon>
        <taxon>Spermatophyta</taxon>
        <taxon>Magnoliopsida</taxon>
        <taxon>eudicotyledons</taxon>
        <taxon>Gunneridae</taxon>
        <taxon>Pentapetalae</taxon>
        <taxon>rosids</taxon>
        <taxon>fabids</taxon>
        <taxon>Malpighiales</taxon>
        <taxon>Euphorbiaceae</taxon>
        <taxon>Acalyphoideae</taxon>
        <taxon>Acalypheae</taxon>
        <taxon>Ricinus</taxon>
    </lineage>
</organism>
<dbReference type="Proteomes" id="UP000008311">
    <property type="component" value="Unassembled WGS sequence"/>
</dbReference>
<proteinExistence type="predicted"/>
<name>B9TIW5_RICCO</name>
<accession>B9TIW5</accession>
<reference evidence="2" key="1">
    <citation type="journal article" date="2010" name="Nat. Biotechnol.">
        <title>Draft genome sequence of the oilseed species Ricinus communis.</title>
        <authorList>
            <person name="Chan A.P."/>
            <person name="Crabtree J."/>
            <person name="Zhao Q."/>
            <person name="Lorenzi H."/>
            <person name="Orvis J."/>
            <person name="Puiu D."/>
            <person name="Melake-Berhan A."/>
            <person name="Jones K.M."/>
            <person name="Redman J."/>
            <person name="Chen G."/>
            <person name="Cahoon E.B."/>
            <person name="Gedil M."/>
            <person name="Stanke M."/>
            <person name="Haas B.J."/>
            <person name="Wortman J.R."/>
            <person name="Fraser-Liggett C.M."/>
            <person name="Ravel J."/>
            <person name="Rabinowicz P.D."/>
        </authorList>
    </citation>
    <scope>NUCLEOTIDE SEQUENCE [LARGE SCALE GENOMIC DNA]</scope>
    <source>
        <strain evidence="2">cv. Hale</strain>
    </source>
</reference>
<protein>
    <submittedName>
        <fullName evidence="1">Uncharacterized protein</fullName>
    </submittedName>
</protein>
<dbReference type="InParanoid" id="B9TIW5"/>
<dbReference type="EMBL" id="EQ983085">
    <property type="protein sequence ID" value="EEF24199.1"/>
    <property type="molecule type" value="Genomic_DNA"/>
</dbReference>
<feature type="non-terminal residue" evidence="1">
    <location>
        <position position="369"/>
    </location>
</feature>